<name>A0A382ZC77_9ZZZZ</name>
<proteinExistence type="predicted"/>
<gene>
    <name evidence="1" type="ORF">METZ01_LOCUS445936</name>
</gene>
<dbReference type="EMBL" id="UINC01182713">
    <property type="protein sequence ID" value="SVD93082.1"/>
    <property type="molecule type" value="Genomic_DNA"/>
</dbReference>
<protein>
    <submittedName>
        <fullName evidence="1">Uncharacterized protein</fullName>
    </submittedName>
</protein>
<reference evidence="1" key="1">
    <citation type="submission" date="2018-05" db="EMBL/GenBank/DDBJ databases">
        <authorList>
            <person name="Lanie J.A."/>
            <person name="Ng W.-L."/>
            <person name="Kazmierczak K.M."/>
            <person name="Andrzejewski T.M."/>
            <person name="Davidsen T.M."/>
            <person name="Wayne K.J."/>
            <person name="Tettelin H."/>
            <person name="Glass J.I."/>
            <person name="Rusch D."/>
            <person name="Podicherti R."/>
            <person name="Tsui H.-C.T."/>
            <person name="Winkler M.E."/>
        </authorList>
    </citation>
    <scope>NUCLEOTIDE SEQUENCE</scope>
</reference>
<organism evidence="1">
    <name type="scientific">marine metagenome</name>
    <dbReference type="NCBI Taxonomy" id="408172"/>
    <lineage>
        <taxon>unclassified sequences</taxon>
        <taxon>metagenomes</taxon>
        <taxon>ecological metagenomes</taxon>
    </lineage>
</organism>
<evidence type="ECO:0000313" key="1">
    <source>
        <dbReference type="EMBL" id="SVD93082.1"/>
    </source>
</evidence>
<dbReference type="AlphaFoldDB" id="A0A382ZC77"/>
<sequence length="66" mass="7258">MTSNLKQVVIVVIDQLQDTVTPPSVIAMNVNRSFGFLSVSVSHVFRGLKLLPIFGVTVYSRSYLCA</sequence>
<accession>A0A382ZC77</accession>